<gene>
    <name evidence="3" type="ORF">FNL39_102288</name>
</gene>
<dbReference type="EMBL" id="VMSD01000002">
    <property type="protein sequence ID" value="KAF0848141.1"/>
    <property type="molecule type" value="Genomic_DNA"/>
</dbReference>
<dbReference type="InterPro" id="IPR000330">
    <property type="entry name" value="SNF2_N"/>
</dbReference>
<dbReference type="CDD" id="cd18793">
    <property type="entry name" value="SF2_C_SNF"/>
    <property type="match status" value="1"/>
</dbReference>
<organism evidence="3 4">
    <name type="scientific">Nocardia caishijiensis</name>
    <dbReference type="NCBI Taxonomy" id="184756"/>
    <lineage>
        <taxon>Bacteria</taxon>
        <taxon>Bacillati</taxon>
        <taxon>Actinomycetota</taxon>
        <taxon>Actinomycetes</taxon>
        <taxon>Mycobacteriales</taxon>
        <taxon>Nocardiaceae</taxon>
        <taxon>Nocardia</taxon>
    </lineage>
</organism>
<dbReference type="InterPro" id="IPR050496">
    <property type="entry name" value="SNF2_RAD54_helicase_repair"/>
</dbReference>
<dbReference type="RefSeq" id="WP_067982422.1">
    <property type="nucleotide sequence ID" value="NZ_VMSD01000002.1"/>
</dbReference>
<proteinExistence type="predicted"/>
<accession>A0ABQ6YRL6</accession>
<protein>
    <submittedName>
        <fullName evidence="3">Helicase-like protein</fullName>
    </submittedName>
</protein>
<dbReference type="Proteomes" id="UP000798951">
    <property type="component" value="Unassembled WGS sequence"/>
</dbReference>
<dbReference type="InterPro" id="IPR027417">
    <property type="entry name" value="P-loop_NTPase"/>
</dbReference>
<dbReference type="PROSITE" id="PS51194">
    <property type="entry name" value="HELICASE_CTER"/>
    <property type="match status" value="1"/>
</dbReference>
<dbReference type="PANTHER" id="PTHR45629">
    <property type="entry name" value="SNF2/RAD54 FAMILY MEMBER"/>
    <property type="match status" value="1"/>
</dbReference>
<evidence type="ECO:0000259" key="2">
    <source>
        <dbReference type="PROSITE" id="PS51194"/>
    </source>
</evidence>
<dbReference type="InterPro" id="IPR038718">
    <property type="entry name" value="SNF2-like_sf"/>
</dbReference>
<dbReference type="PANTHER" id="PTHR45629:SF7">
    <property type="entry name" value="DNA EXCISION REPAIR PROTEIN ERCC-6-RELATED"/>
    <property type="match status" value="1"/>
</dbReference>
<keyword evidence="4" id="KW-1185">Reference proteome</keyword>
<evidence type="ECO:0000256" key="1">
    <source>
        <dbReference type="ARBA" id="ARBA00022801"/>
    </source>
</evidence>
<dbReference type="SMART" id="SM00487">
    <property type="entry name" value="DEXDc"/>
    <property type="match status" value="1"/>
</dbReference>
<dbReference type="Pfam" id="PF00271">
    <property type="entry name" value="Helicase_C"/>
    <property type="match status" value="1"/>
</dbReference>
<dbReference type="Gene3D" id="3.40.50.300">
    <property type="entry name" value="P-loop containing nucleotide triphosphate hydrolases"/>
    <property type="match status" value="1"/>
</dbReference>
<reference evidence="3 4" key="1">
    <citation type="submission" date="2019-07" db="EMBL/GenBank/DDBJ databases">
        <title>Genomic Encyclopedia of Type Strains, Phase IV (KMG-IV): sequencing the most valuable type-strain genomes for metagenomic binning, comparative biology and taxonomic classification.</title>
        <authorList>
            <person name="Goeker M."/>
        </authorList>
    </citation>
    <scope>NUCLEOTIDE SEQUENCE [LARGE SCALE GENOMIC DNA]</scope>
    <source>
        <strain evidence="3 4">DSM 44831</strain>
    </source>
</reference>
<dbReference type="Pfam" id="PF00176">
    <property type="entry name" value="SNF2-rel_dom"/>
    <property type="match status" value="1"/>
</dbReference>
<feature type="domain" description="Helicase C-terminal" evidence="2">
    <location>
        <begin position="411"/>
        <end position="568"/>
    </location>
</feature>
<dbReference type="Gene3D" id="3.40.50.10810">
    <property type="entry name" value="Tandem AAA-ATPase domain"/>
    <property type="match status" value="1"/>
</dbReference>
<dbReference type="InterPro" id="IPR001650">
    <property type="entry name" value="Helicase_C-like"/>
</dbReference>
<keyword evidence="1" id="KW-0378">Hydrolase</keyword>
<comment type="caution">
    <text evidence="3">The sequence shown here is derived from an EMBL/GenBank/DDBJ whole genome shotgun (WGS) entry which is preliminary data.</text>
</comment>
<name>A0ABQ6YRL6_9NOCA</name>
<dbReference type="InterPro" id="IPR049730">
    <property type="entry name" value="SNF2/RAD54-like_C"/>
</dbReference>
<dbReference type="InterPro" id="IPR014001">
    <property type="entry name" value="Helicase_ATP-bd"/>
</dbReference>
<sequence>MAEPRGLHQLTVDVDDTGRYLRLTGADTGAIRLALSAAGVHFRQRAQLGGVVADVWEGVKLLDSDLPLEWTPTARGLVDNRVAVSRALKDVRAAYTMIPASGAQESRALIIDGRLTNLLDDHQAMNVAMLTTPGTWGGCVFDEQGTGKTVTLIAAFDVLVERGLTDTMLVVAPKSMVGEWRREFGRFTGDLYRVVIAEGDRRAKAAALFSGADVVVINFETLVALDDDIVRLARRTRLTLTIDESFNVKNPEASRTRAASKLREWCTHAFVLCGTPAPNAASDIVAQFDLVDFGYTFRGLILDKDKKVAARQVSDRLAERGMFVRNVKSDVLPDLPARSFTEIDVDLAPQQRAAYDAALNDLVLDLQRIDDHSFAREIQSYLERRAALLRICADPSPIIPGYTETPAKIDALDDLLHHLIGDLEEKVVIWSFYRASLDRIADRYAHMGLVRIDGSVIDATDRREAVRRFQEDQNVFIFLGNPAAAGAGLTLHSARYAVYESLSNQAAHYLQSLDRIHRRGQQRDVRYVTLVARGTVEEVEYQRLRDKATAQADLLGDPALDVPTRRLMLAELLATRQVDQ</sequence>
<evidence type="ECO:0000313" key="4">
    <source>
        <dbReference type="Proteomes" id="UP000798951"/>
    </source>
</evidence>
<evidence type="ECO:0000313" key="3">
    <source>
        <dbReference type="EMBL" id="KAF0848141.1"/>
    </source>
</evidence>
<dbReference type="SUPFAM" id="SSF52540">
    <property type="entry name" value="P-loop containing nucleoside triphosphate hydrolases"/>
    <property type="match status" value="2"/>
</dbReference>